<sequence length="51" mass="5800">MLRLSRLFIFFPSSLLPPLLSSCGMVPVASNNMNWGGVLNWRPIFIDDNFD</sequence>
<name>A0A4P9XXW2_9FUNG</name>
<protein>
    <submittedName>
        <fullName evidence="2">Uncharacterized protein</fullName>
    </submittedName>
</protein>
<proteinExistence type="predicted"/>
<evidence type="ECO:0000313" key="2">
    <source>
        <dbReference type="EMBL" id="RKP11245.1"/>
    </source>
</evidence>
<gene>
    <name evidence="2" type="ORF">BJ684DRAFT_22204</name>
</gene>
<evidence type="ECO:0000256" key="1">
    <source>
        <dbReference type="SAM" id="SignalP"/>
    </source>
</evidence>
<keyword evidence="3" id="KW-1185">Reference proteome</keyword>
<dbReference type="AlphaFoldDB" id="A0A4P9XXW2"/>
<dbReference type="PROSITE" id="PS51257">
    <property type="entry name" value="PROKAR_LIPOPROTEIN"/>
    <property type="match status" value="1"/>
</dbReference>
<dbReference type="EMBL" id="KZ989072">
    <property type="protein sequence ID" value="RKP11245.1"/>
    <property type="molecule type" value="Genomic_DNA"/>
</dbReference>
<keyword evidence="1" id="KW-0732">Signal</keyword>
<organism evidence="2 3">
    <name type="scientific">Piptocephalis cylindrospora</name>
    <dbReference type="NCBI Taxonomy" id="1907219"/>
    <lineage>
        <taxon>Eukaryota</taxon>
        <taxon>Fungi</taxon>
        <taxon>Fungi incertae sedis</taxon>
        <taxon>Zoopagomycota</taxon>
        <taxon>Zoopagomycotina</taxon>
        <taxon>Zoopagomycetes</taxon>
        <taxon>Zoopagales</taxon>
        <taxon>Piptocephalidaceae</taxon>
        <taxon>Piptocephalis</taxon>
    </lineage>
</organism>
<reference evidence="3" key="1">
    <citation type="journal article" date="2018" name="Nat. Microbiol.">
        <title>Leveraging single-cell genomics to expand the fungal tree of life.</title>
        <authorList>
            <person name="Ahrendt S.R."/>
            <person name="Quandt C.A."/>
            <person name="Ciobanu D."/>
            <person name="Clum A."/>
            <person name="Salamov A."/>
            <person name="Andreopoulos B."/>
            <person name="Cheng J.F."/>
            <person name="Woyke T."/>
            <person name="Pelin A."/>
            <person name="Henrissat B."/>
            <person name="Reynolds N.K."/>
            <person name="Benny G.L."/>
            <person name="Smith M.E."/>
            <person name="James T.Y."/>
            <person name="Grigoriev I.V."/>
        </authorList>
    </citation>
    <scope>NUCLEOTIDE SEQUENCE [LARGE SCALE GENOMIC DNA]</scope>
</reference>
<feature type="chain" id="PRO_5020433008" evidence="1">
    <location>
        <begin position="22"/>
        <end position="51"/>
    </location>
</feature>
<evidence type="ECO:0000313" key="3">
    <source>
        <dbReference type="Proteomes" id="UP000267251"/>
    </source>
</evidence>
<dbReference type="Proteomes" id="UP000267251">
    <property type="component" value="Unassembled WGS sequence"/>
</dbReference>
<accession>A0A4P9XXW2</accession>
<feature type="signal peptide" evidence="1">
    <location>
        <begin position="1"/>
        <end position="21"/>
    </location>
</feature>